<evidence type="ECO:0000313" key="2">
    <source>
        <dbReference type="Proteomes" id="UP000886520"/>
    </source>
</evidence>
<name>A0A9D4ZLR4_ADICA</name>
<evidence type="ECO:0000313" key="1">
    <source>
        <dbReference type="EMBL" id="KAI5077846.1"/>
    </source>
</evidence>
<protein>
    <submittedName>
        <fullName evidence="1">Uncharacterized protein</fullName>
    </submittedName>
</protein>
<dbReference type="AlphaFoldDB" id="A0A9D4ZLR4"/>
<gene>
    <name evidence="1" type="ORF">GOP47_0007670</name>
</gene>
<accession>A0A9D4ZLR4</accession>
<organism evidence="1 2">
    <name type="scientific">Adiantum capillus-veneris</name>
    <name type="common">Maidenhair fern</name>
    <dbReference type="NCBI Taxonomy" id="13818"/>
    <lineage>
        <taxon>Eukaryota</taxon>
        <taxon>Viridiplantae</taxon>
        <taxon>Streptophyta</taxon>
        <taxon>Embryophyta</taxon>
        <taxon>Tracheophyta</taxon>
        <taxon>Polypodiopsida</taxon>
        <taxon>Polypodiidae</taxon>
        <taxon>Polypodiales</taxon>
        <taxon>Pteridineae</taxon>
        <taxon>Pteridaceae</taxon>
        <taxon>Vittarioideae</taxon>
        <taxon>Adiantum</taxon>
    </lineage>
</organism>
<dbReference type="Proteomes" id="UP000886520">
    <property type="component" value="Chromosome 7"/>
</dbReference>
<sequence length="73" mass="8101">MLFADADLHYDHLAAGLRSALMEDASTFDADCLEKFTGWFVSKSLCDGSTFMIVTTLSKNSSTIVEFYRHGLT</sequence>
<keyword evidence="2" id="KW-1185">Reference proteome</keyword>
<dbReference type="EMBL" id="JABFUD020000007">
    <property type="protein sequence ID" value="KAI5077846.1"/>
    <property type="molecule type" value="Genomic_DNA"/>
</dbReference>
<comment type="caution">
    <text evidence="1">The sequence shown here is derived from an EMBL/GenBank/DDBJ whole genome shotgun (WGS) entry which is preliminary data.</text>
</comment>
<reference evidence="1" key="1">
    <citation type="submission" date="2021-01" db="EMBL/GenBank/DDBJ databases">
        <title>Adiantum capillus-veneris genome.</title>
        <authorList>
            <person name="Fang Y."/>
            <person name="Liao Q."/>
        </authorList>
    </citation>
    <scope>NUCLEOTIDE SEQUENCE</scope>
    <source>
        <strain evidence="1">H3</strain>
        <tissue evidence="1">Leaf</tissue>
    </source>
</reference>
<proteinExistence type="predicted"/>